<keyword evidence="3" id="KW-1185">Reference proteome</keyword>
<gene>
    <name evidence="2" type="ORF">PanWU01x14_017330</name>
</gene>
<evidence type="ECO:0000313" key="3">
    <source>
        <dbReference type="Proteomes" id="UP000237105"/>
    </source>
</evidence>
<feature type="non-terminal residue" evidence="2">
    <location>
        <position position="1"/>
    </location>
</feature>
<dbReference type="Proteomes" id="UP000237105">
    <property type="component" value="Unassembled WGS sequence"/>
</dbReference>
<comment type="caution">
    <text evidence="2">The sequence shown here is derived from an EMBL/GenBank/DDBJ whole genome shotgun (WGS) entry which is preliminary data.</text>
</comment>
<evidence type="ECO:0000256" key="1">
    <source>
        <dbReference type="SAM" id="MobiDB-lite"/>
    </source>
</evidence>
<protein>
    <submittedName>
        <fullName evidence="2">Uncharacterized protein</fullName>
    </submittedName>
</protein>
<dbReference type="AlphaFoldDB" id="A0A2P5DZV8"/>
<name>A0A2P5DZV8_PARAD</name>
<sequence>ERHKDGAAVPPTRRHGTGASASGASCCPVAPLCQFSLCSCSKIHPSTCYDDPEV</sequence>
<feature type="region of interest" description="Disordered" evidence="1">
    <location>
        <begin position="1"/>
        <end position="23"/>
    </location>
</feature>
<reference evidence="3" key="1">
    <citation type="submission" date="2016-06" db="EMBL/GenBank/DDBJ databases">
        <title>Parallel loss of symbiosis genes in relatives of nitrogen-fixing non-legume Parasponia.</title>
        <authorList>
            <person name="Van Velzen R."/>
            <person name="Holmer R."/>
            <person name="Bu F."/>
            <person name="Rutten L."/>
            <person name="Van Zeijl A."/>
            <person name="Liu W."/>
            <person name="Santuari L."/>
            <person name="Cao Q."/>
            <person name="Sharma T."/>
            <person name="Shen D."/>
            <person name="Roswanjaya Y."/>
            <person name="Wardhani T."/>
            <person name="Kalhor M.S."/>
            <person name="Jansen J."/>
            <person name="Van den Hoogen J."/>
            <person name="Gungor B."/>
            <person name="Hartog M."/>
            <person name="Hontelez J."/>
            <person name="Verver J."/>
            <person name="Yang W.-C."/>
            <person name="Schijlen E."/>
            <person name="Repin R."/>
            <person name="Schilthuizen M."/>
            <person name="Schranz E."/>
            <person name="Heidstra R."/>
            <person name="Miyata K."/>
            <person name="Fedorova E."/>
            <person name="Kohlen W."/>
            <person name="Bisseling T."/>
            <person name="Smit S."/>
            <person name="Geurts R."/>
        </authorList>
    </citation>
    <scope>NUCLEOTIDE SEQUENCE [LARGE SCALE GENOMIC DNA]</scope>
    <source>
        <strain evidence="3">cv. WU1-14</strain>
    </source>
</reference>
<evidence type="ECO:0000313" key="2">
    <source>
        <dbReference type="EMBL" id="PON78834.1"/>
    </source>
</evidence>
<proteinExistence type="predicted"/>
<organism evidence="2 3">
    <name type="scientific">Parasponia andersonii</name>
    <name type="common">Sponia andersonii</name>
    <dbReference type="NCBI Taxonomy" id="3476"/>
    <lineage>
        <taxon>Eukaryota</taxon>
        <taxon>Viridiplantae</taxon>
        <taxon>Streptophyta</taxon>
        <taxon>Embryophyta</taxon>
        <taxon>Tracheophyta</taxon>
        <taxon>Spermatophyta</taxon>
        <taxon>Magnoliopsida</taxon>
        <taxon>eudicotyledons</taxon>
        <taxon>Gunneridae</taxon>
        <taxon>Pentapetalae</taxon>
        <taxon>rosids</taxon>
        <taxon>fabids</taxon>
        <taxon>Rosales</taxon>
        <taxon>Cannabaceae</taxon>
        <taxon>Parasponia</taxon>
    </lineage>
</organism>
<accession>A0A2P5DZV8</accession>
<feature type="non-terminal residue" evidence="2">
    <location>
        <position position="54"/>
    </location>
</feature>
<dbReference type="EMBL" id="JXTB01000007">
    <property type="protein sequence ID" value="PON78834.1"/>
    <property type="molecule type" value="Genomic_DNA"/>
</dbReference>